<feature type="domain" description="IPT/TIG" evidence="2">
    <location>
        <begin position="33"/>
        <end position="101"/>
    </location>
</feature>
<evidence type="ECO:0000313" key="3">
    <source>
        <dbReference type="EMBL" id="MBL0684569.1"/>
    </source>
</evidence>
<dbReference type="AlphaFoldDB" id="A0A936ZS12"/>
<dbReference type="InterPro" id="IPR013783">
    <property type="entry name" value="Ig-like_fold"/>
</dbReference>
<dbReference type="CDD" id="cd00102">
    <property type="entry name" value="IPT"/>
    <property type="match status" value="1"/>
</dbReference>
<name>A0A936ZS12_9FLAO</name>
<dbReference type="SUPFAM" id="SSF50998">
    <property type="entry name" value="Quinoprotein alcohol dehydrogenase-like"/>
    <property type="match status" value="1"/>
</dbReference>
<comment type="caution">
    <text evidence="3">The sequence shown here is derived from an EMBL/GenBank/DDBJ whole genome shotgun (WGS) entry which is preliminary data.</text>
</comment>
<protein>
    <submittedName>
        <fullName evidence="3">IPT/TIG domain-containing protein</fullName>
    </submittedName>
</protein>
<proteinExistence type="predicted"/>
<dbReference type="Pfam" id="PF01833">
    <property type="entry name" value="TIG"/>
    <property type="match status" value="1"/>
</dbReference>
<organism evidence="3 4">
    <name type="scientific">Aquimarina mytili</name>
    <dbReference type="NCBI Taxonomy" id="874423"/>
    <lineage>
        <taxon>Bacteria</taxon>
        <taxon>Pseudomonadati</taxon>
        <taxon>Bacteroidota</taxon>
        <taxon>Flavobacteriia</taxon>
        <taxon>Flavobacteriales</taxon>
        <taxon>Flavobacteriaceae</taxon>
        <taxon>Aquimarina</taxon>
    </lineage>
</organism>
<dbReference type="SUPFAM" id="SSF81296">
    <property type="entry name" value="E set domains"/>
    <property type="match status" value="1"/>
</dbReference>
<dbReference type="InterPro" id="IPR011047">
    <property type="entry name" value="Quinoprotein_ADH-like_sf"/>
</dbReference>
<evidence type="ECO:0000256" key="1">
    <source>
        <dbReference type="SAM" id="SignalP"/>
    </source>
</evidence>
<keyword evidence="4" id="KW-1185">Reference proteome</keyword>
<evidence type="ECO:0000313" key="4">
    <source>
        <dbReference type="Proteomes" id="UP000651057"/>
    </source>
</evidence>
<sequence length="383" mass="42165">MKNIYLMTLLSVLLFSCSSDDSSPSIENMTQLPTIESVSTTTATAGDVITITGKNFDSNTTYVVKFNEVEGTVTEVTPTFLKAQVPENATSGDITLTSNGETIVVGSIQITPPTPTTASRLFGYIANDKIVELNIETGEEINTLITIGQDYFSDVTFSKSTNEIIGHLPSQTNMNDEIFYKINVATGEATQKEYSGYERLIATNTGKLYGYVAYDKIVELNIQTGEEISTLATIGPDYFKDIVYSESTNEIIGQISVFDDMSNAYMFTYYRINADTGEITTKAYTGYESLIITDSGKLYGYVAYDKIVELDIETGEELSTLATIGQDYFSDVVYSENTNEIIGQVSTFDGNSNSYTYYRINATTGEITTKAYAGYEHLIIKND</sequence>
<accession>A0A936ZS12</accession>
<dbReference type="PROSITE" id="PS51257">
    <property type="entry name" value="PROKAR_LIPOPROTEIN"/>
    <property type="match status" value="1"/>
</dbReference>
<gene>
    <name evidence="3" type="ORF">JJQ60_13650</name>
</gene>
<dbReference type="EMBL" id="JAERQJ010000005">
    <property type="protein sequence ID" value="MBL0684569.1"/>
    <property type="molecule type" value="Genomic_DNA"/>
</dbReference>
<dbReference type="Proteomes" id="UP000651057">
    <property type="component" value="Unassembled WGS sequence"/>
</dbReference>
<feature type="chain" id="PRO_5037669964" evidence="1">
    <location>
        <begin position="22"/>
        <end position="383"/>
    </location>
</feature>
<keyword evidence="1" id="KW-0732">Signal</keyword>
<dbReference type="RefSeq" id="WP_201921054.1">
    <property type="nucleotide sequence ID" value="NZ_BAABAX010000031.1"/>
</dbReference>
<dbReference type="InterPro" id="IPR014756">
    <property type="entry name" value="Ig_E-set"/>
</dbReference>
<evidence type="ECO:0000259" key="2">
    <source>
        <dbReference type="Pfam" id="PF01833"/>
    </source>
</evidence>
<feature type="signal peptide" evidence="1">
    <location>
        <begin position="1"/>
        <end position="21"/>
    </location>
</feature>
<reference evidence="3" key="1">
    <citation type="submission" date="2021-01" db="EMBL/GenBank/DDBJ databases">
        <authorList>
            <person name="Zhong Y.L."/>
        </authorList>
    </citation>
    <scope>NUCLEOTIDE SEQUENCE</scope>
    <source>
        <strain evidence="3">KCTC 23302</strain>
    </source>
</reference>
<dbReference type="Gene3D" id="2.60.40.10">
    <property type="entry name" value="Immunoglobulins"/>
    <property type="match status" value="1"/>
</dbReference>
<dbReference type="InterPro" id="IPR002909">
    <property type="entry name" value="IPT_dom"/>
</dbReference>